<dbReference type="OMA" id="MPLHRRQ"/>
<feature type="region of interest" description="Disordered" evidence="7">
    <location>
        <begin position="1"/>
        <end position="56"/>
    </location>
</feature>
<dbReference type="PANTHER" id="PTHR10155:SF0">
    <property type="entry name" value="SUPPRESSOR OF CYTOKINE SIGNALING AT 36E, ISOFORM D"/>
    <property type="match status" value="1"/>
</dbReference>
<dbReference type="Gene3D" id="3.30.505.10">
    <property type="entry name" value="SH2 domain"/>
    <property type="match status" value="1"/>
</dbReference>
<keyword evidence="11" id="KW-1185">Reference proteome</keyword>
<name>A0A0M4E9U5_DROBS</name>
<dbReference type="SMR" id="A0A0M4E9U5"/>
<evidence type="ECO:0000256" key="2">
    <source>
        <dbReference type="ARBA" id="ARBA00022604"/>
    </source>
</evidence>
<dbReference type="GO" id="GO:0046854">
    <property type="term" value="P:phosphatidylinositol phosphate biosynthetic process"/>
    <property type="evidence" value="ECO:0007669"/>
    <property type="project" value="TreeGrafter"/>
</dbReference>
<dbReference type="STRING" id="30019.A0A0M4E9U5"/>
<dbReference type="SUPFAM" id="SSF55550">
    <property type="entry name" value="SH2 domain"/>
    <property type="match status" value="1"/>
</dbReference>
<dbReference type="PANTHER" id="PTHR10155">
    <property type="entry name" value="PHOSPHATIDYLINOSITOL 3-KINASE REGULATORY SUBUNIT"/>
    <property type="match status" value="1"/>
</dbReference>
<evidence type="ECO:0000256" key="5">
    <source>
        <dbReference type="ARBA" id="ARBA00022999"/>
    </source>
</evidence>
<dbReference type="SMART" id="SM00252">
    <property type="entry name" value="SH2"/>
    <property type="match status" value="1"/>
</dbReference>
<dbReference type="PROSITE" id="PS50001">
    <property type="entry name" value="SH2"/>
    <property type="match status" value="1"/>
</dbReference>
<dbReference type="Proteomes" id="UP000494163">
    <property type="component" value="Chromosome 2L"/>
</dbReference>
<feature type="compositionally biased region" description="Low complexity" evidence="7">
    <location>
        <begin position="220"/>
        <end position="230"/>
    </location>
</feature>
<dbReference type="AlphaFoldDB" id="A0A0M4E9U5"/>
<dbReference type="Pfam" id="PF07525">
    <property type="entry name" value="SOCS_box"/>
    <property type="match status" value="1"/>
</dbReference>
<comment type="pathway">
    <text evidence="1">Protein modification; protein ubiquitination.</text>
</comment>
<evidence type="ECO:0000256" key="6">
    <source>
        <dbReference type="PROSITE-ProRule" id="PRU00191"/>
    </source>
</evidence>
<protein>
    <submittedName>
        <fullName evidence="10">Socs36E</fullName>
    </submittedName>
</protein>
<dbReference type="SMART" id="SM00969">
    <property type="entry name" value="SOCS_box"/>
    <property type="match status" value="1"/>
</dbReference>
<proteinExistence type="predicted"/>
<evidence type="ECO:0000259" key="9">
    <source>
        <dbReference type="PROSITE" id="PS50225"/>
    </source>
</evidence>
<keyword evidence="2" id="KW-0341">Growth regulation</keyword>
<gene>
    <name evidence="10" type="ORF">Dbus_chr2Lg2075</name>
</gene>
<dbReference type="GO" id="GO:0005942">
    <property type="term" value="C:phosphatidylinositol 3-kinase complex"/>
    <property type="evidence" value="ECO:0007669"/>
    <property type="project" value="TreeGrafter"/>
</dbReference>
<dbReference type="PROSITE" id="PS50225">
    <property type="entry name" value="SOCS"/>
    <property type="match status" value="1"/>
</dbReference>
<feature type="compositionally biased region" description="Basic and acidic residues" evidence="7">
    <location>
        <begin position="26"/>
        <end position="47"/>
    </location>
</feature>
<dbReference type="InterPro" id="IPR036036">
    <property type="entry name" value="SOCS_box-like_dom_sf"/>
</dbReference>
<dbReference type="InterPro" id="IPR000980">
    <property type="entry name" value="SH2"/>
</dbReference>
<keyword evidence="5 6" id="KW-0727">SH2 domain</keyword>
<sequence>MGHQLSKPTFVIAKKSRNSQAIKPAVKAEHEEQQQQKQQEEQLDQKKPQVARGSVDSLVASSDVRQIIIKIQLAKMENGNEVMAQEAAGAGDQMYVDTLNANEQIVNVTLGTGVAGAVGAGAGVASRTAGSSTEASKTDERQIMNNNNLAGSVASASAAVKTLQLHDYANDDDAADDSLLRRRRSDEGVDYCEVMEPQSQSQPRAVSEMLSNGTQRTPASSSQSGNSCCRSRSRKDLSFGAGTAAGITVAGASGNSKRRCCKCKCRDAFRGLRGMLESSSNSSSSSSASGKDKRESAASTQSRSKGRSSVDRRSTPATLGAGSGSAAATRLQSQRQRNSVAVADSSNHLAIWAAPANGQGNVIIHIRSPQQPQFMLDSCAAPLVTMGPNIRLLATPTEAAVTANLPTQPIEAPRSAPAPVPVLPVNAYGAGVTVHSQIDFMHCLVPDLERIINSSFYWGKMDRYEAERLLEGKPEGTFLLRDSAQEEFLFSVTFRKYGRSLHARIEQSGHKFSFDCHDPCVFTALTVTGLLEHYKDPTCVMFFEPCLTMPLHRRQTFSLQQLARATIVSNTSYDGINQLELPGRLKSYLKEYHYKQKLRVKPCDANTPAPYYANI</sequence>
<dbReference type="EMBL" id="CP012523">
    <property type="protein sequence ID" value="ALC39990.1"/>
    <property type="molecule type" value="Genomic_DNA"/>
</dbReference>
<feature type="region of interest" description="Disordered" evidence="7">
    <location>
        <begin position="196"/>
        <end position="231"/>
    </location>
</feature>
<dbReference type="SUPFAM" id="SSF158235">
    <property type="entry name" value="SOCS box-like"/>
    <property type="match status" value="1"/>
</dbReference>
<feature type="compositionally biased region" description="Polar residues" evidence="7">
    <location>
        <begin position="197"/>
        <end position="219"/>
    </location>
</feature>
<dbReference type="InterPro" id="IPR036860">
    <property type="entry name" value="SH2_dom_sf"/>
</dbReference>
<dbReference type="SMART" id="SM00253">
    <property type="entry name" value="SOCS"/>
    <property type="match status" value="1"/>
</dbReference>
<evidence type="ECO:0000313" key="10">
    <source>
        <dbReference type="EMBL" id="ALC39990.1"/>
    </source>
</evidence>
<dbReference type="GO" id="GO:0009968">
    <property type="term" value="P:negative regulation of signal transduction"/>
    <property type="evidence" value="ECO:0007669"/>
    <property type="project" value="UniProtKB-KW"/>
</dbReference>
<keyword evidence="3" id="KW-0734">Signal transduction inhibitor</keyword>
<reference evidence="10 11" key="1">
    <citation type="submission" date="2015-08" db="EMBL/GenBank/DDBJ databases">
        <title>Ancestral chromatin configuration constrains chromatin evolution on differentiating sex chromosomes in Drosophila.</title>
        <authorList>
            <person name="Zhou Q."/>
            <person name="Bachtrog D."/>
        </authorList>
    </citation>
    <scope>NUCLEOTIDE SEQUENCE [LARGE SCALE GENOMIC DNA]</scope>
    <source>
        <tissue evidence="10">Whole larvae</tissue>
    </source>
</reference>
<evidence type="ECO:0000256" key="1">
    <source>
        <dbReference type="ARBA" id="ARBA00004906"/>
    </source>
</evidence>
<feature type="region of interest" description="Disordered" evidence="7">
    <location>
        <begin position="276"/>
        <end position="340"/>
    </location>
</feature>
<accession>A0A0M4E9U5</accession>
<feature type="domain" description="SH2" evidence="8">
    <location>
        <begin position="456"/>
        <end position="551"/>
    </location>
</feature>
<evidence type="ECO:0000256" key="7">
    <source>
        <dbReference type="SAM" id="MobiDB-lite"/>
    </source>
</evidence>
<dbReference type="FunFam" id="3.30.505.10:FF:000028">
    <property type="entry name" value="Suppressor of cytokine signaling 5"/>
    <property type="match status" value="1"/>
</dbReference>
<keyword evidence="4" id="KW-0833">Ubl conjugation pathway</keyword>
<feature type="compositionally biased region" description="Polar residues" evidence="7">
    <location>
        <begin position="330"/>
        <end position="340"/>
    </location>
</feature>
<feature type="compositionally biased region" description="Low complexity" evidence="7">
    <location>
        <begin position="278"/>
        <end position="289"/>
    </location>
</feature>
<feature type="compositionally biased region" description="Low complexity" evidence="7">
    <location>
        <begin position="315"/>
        <end position="329"/>
    </location>
</feature>
<evidence type="ECO:0000259" key="8">
    <source>
        <dbReference type="PROSITE" id="PS50001"/>
    </source>
</evidence>
<feature type="domain" description="SOCS box" evidence="9">
    <location>
        <begin position="547"/>
        <end position="595"/>
    </location>
</feature>
<dbReference type="Pfam" id="PF00017">
    <property type="entry name" value="SH2"/>
    <property type="match status" value="1"/>
</dbReference>
<evidence type="ECO:0000256" key="4">
    <source>
        <dbReference type="ARBA" id="ARBA00022786"/>
    </source>
</evidence>
<dbReference type="GO" id="GO:0046935">
    <property type="term" value="F:1-phosphatidylinositol-3-kinase regulator activity"/>
    <property type="evidence" value="ECO:0007669"/>
    <property type="project" value="TreeGrafter"/>
</dbReference>
<evidence type="ECO:0000256" key="3">
    <source>
        <dbReference type="ARBA" id="ARBA00022700"/>
    </source>
</evidence>
<organism evidence="10 11">
    <name type="scientific">Drosophila busckii</name>
    <name type="common">Fruit fly</name>
    <dbReference type="NCBI Taxonomy" id="30019"/>
    <lineage>
        <taxon>Eukaryota</taxon>
        <taxon>Metazoa</taxon>
        <taxon>Ecdysozoa</taxon>
        <taxon>Arthropoda</taxon>
        <taxon>Hexapoda</taxon>
        <taxon>Insecta</taxon>
        <taxon>Pterygota</taxon>
        <taxon>Neoptera</taxon>
        <taxon>Endopterygota</taxon>
        <taxon>Diptera</taxon>
        <taxon>Brachycera</taxon>
        <taxon>Muscomorpha</taxon>
        <taxon>Ephydroidea</taxon>
        <taxon>Drosophilidae</taxon>
        <taxon>Drosophila</taxon>
    </lineage>
</organism>
<dbReference type="InterPro" id="IPR001496">
    <property type="entry name" value="SOCS_box"/>
</dbReference>
<dbReference type="GO" id="GO:0035556">
    <property type="term" value="P:intracellular signal transduction"/>
    <property type="evidence" value="ECO:0007669"/>
    <property type="project" value="InterPro"/>
</dbReference>
<dbReference type="OrthoDB" id="5979828at2759"/>
<evidence type="ECO:0000313" key="11">
    <source>
        <dbReference type="Proteomes" id="UP000494163"/>
    </source>
</evidence>